<accession>A0A2N8ZED0</accession>
<gene>
    <name evidence="1" type="ORF">VTAP4600_A2298</name>
</gene>
<organism evidence="1 2">
    <name type="scientific">Vibrio tapetis subsp. tapetis</name>
    <dbReference type="NCBI Taxonomy" id="1671868"/>
    <lineage>
        <taxon>Bacteria</taxon>
        <taxon>Pseudomonadati</taxon>
        <taxon>Pseudomonadota</taxon>
        <taxon>Gammaproteobacteria</taxon>
        <taxon>Vibrionales</taxon>
        <taxon>Vibrionaceae</taxon>
        <taxon>Vibrio</taxon>
    </lineage>
</organism>
<reference evidence="1 2" key="1">
    <citation type="submission" date="2017-10" db="EMBL/GenBank/DDBJ databases">
        <authorList>
            <person name="Banno H."/>
            <person name="Chua N.-H."/>
        </authorList>
    </citation>
    <scope>NUCLEOTIDE SEQUENCE [LARGE SCALE GENOMIC DNA]</scope>
    <source>
        <strain evidence="1">Vibrio tapetis CECT4600</strain>
    </source>
</reference>
<dbReference type="InterPro" id="IPR032359">
    <property type="entry name" value="KwaB-like"/>
</dbReference>
<evidence type="ECO:0000313" key="1">
    <source>
        <dbReference type="EMBL" id="SON50277.1"/>
    </source>
</evidence>
<proteinExistence type="predicted"/>
<sequence>MDAEFQLLRAFDFANATPHLWVFKNSRSQEKFRTFYVQTETDLNRQFKTFVNTEIERITEHSPYSYIAQTNENSCLTLDSTTTNFSNLKALVDRLEPEHRINDSNDLKGSNGYVVKYIANGVTVYAVKRSTSTWKTSYPNKYINMVFTNGELSGVVDNSFSIEKNFDFYVINNVAFIANKRGFESSMKYREAYSQAFTQLQQNPSFSNLFSDLQPIVEYVGTNSMQLRRMGVIEDKKVYTSPNFITKLMAINTARGWGLNFDLANNTIVPCAETTSTILQVLLDHRLMSEITANIYDVPDAVQV</sequence>
<dbReference type="Pfam" id="PF16162">
    <property type="entry name" value="KwaB"/>
    <property type="match status" value="1"/>
</dbReference>
<dbReference type="OrthoDB" id="8387556at2"/>
<dbReference type="KEGG" id="vta:A2298"/>
<dbReference type="AlphaFoldDB" id="A0A2N8ZED0"/>
<name>A0A2N8ZED0_9VIBR</name>
<keyword evidence="2" id="KW-1185">Reference proteome</keyword>
<dbReference type="RefSeq" id="WP_102522790.1">
    <property type="nucleotide sequence ID" value="NZ_LT960611.1"/>
</dbReference>
<dbReference type="Proteomes" id="UP000235828">
    <property type="component" value="Chromosome A"/>
</dbReference>
<evidence type="ECO:0008006" key="3">
    <source>
        <dbReference type="Google" id="ProtNLM"/>
    </source>
</evidence>
<evidence type="ECO:0000313" key="2">
    <source>
        <dbReference type="Proteomes" id="UP000235828"/>
    </source>
</evidence>
<protein>
    <recommendedName>
        <fullName evidence="3">DUF4868 domain-containing protein</fullName>
    </recommendedName>
</protein>
<dbReference type="EMBL" id="LT960611">
    <property type="protein sequence ID" value="SON50277.1"/>
    <property type="molecule type" value="Genomic_DNA"/>
</dbReference>